<feature type="compositionally biased region" description="Basic residues" evidence="1">
    <location>
        <begin position="1049"/>
        <end position="1061"/>
    </location>
</feature>
<evidence type="ECO:0008006" key="7">
    <source>
        <dbReference type="Google" id="ProtNLM"/>
    </source>
</evidence>
<dbReference type="NCBIfam" id="TIGR01451">
    <property type="entry name" value="B_ant_repeat"/>
    <property type="match status" value="5"/>
</dbReference>
<dbReference type="RefSeq" id="WP_343951658.1">
    <property type="nucleotide sequence ID" value="NZ_BAAAHQ010000022.1"/>
</dbReference>
<dbReference type="InterPro" id="IPR051172">
    <property type="entry name" value="Chlamydia_OmcB"/>
</dbReference>
<feature type="domain" description="DUF11" evidence="2">
    <location>
        <begin position="338"/>
        <end position="442"/>
    </location>
</feature>
<gene>
    <name evidence="5" type="ORF">GCM10009560_42340</name>
</gene>
<evidence type="ECO:0000259" key="4">
    <source>
        <dbReference type="Pfam" id="PF25564"/>
    </source>
</evidence>
<evidence type="ECO:0000313" key="6">
    <source>
        <dbReference type="Proteomes" id="UP001501578"/>
    </source>
</evidence>
<feature type="compositionally biased region" description="Low complexity" evidence="1">
    <location>
        <begin position="670"/>
        <end position="686"/>
    </location>
</feature>
<organism evidence="5 6">
    <name type="scientific">Nonomuraea longicatena</name>
    <dbReference type="NCBI Taxonomy" id="83682"/>
    <lineage>
        <taxon>Bacteria</taxon>
        <taxon>Bacillati</taxon>
        <taxon>Actinomycetota</taxon>
        <taxon>Actinomycetes</taxon>
        <taxon>Streptosporangiales</taxon>
        <taxon>Streptosporangiaceae</taxon>
        <taxon>Nonomuraea</taxon>
    </lineage>
</organism>
<comment type="caution">
    <text evidence="5">The sequence shown here is derived from an EMBL/GenBank/DDBJ whole genome shotgun (WGS) entry which is preliminary data.</text>
</comment>
<feature type="region of interest" description="Disordered" evidence="1">
    <location>
        <begin position="670"/>
        <end position="692"/>
    </location>
</feature>
<proteinExistence type="predicted"/>
<name>A0ABP4ADM7_9ACTN</name>
<feature type="domain" description="DUF7507" evidence="3">
    <location>
        <begin position="584"/>
        <end position="687"/>
    </location>
</feature>
<evidence type="ECO:0000259" key="2">
    <source>
        <dbReference type="Pfam" id="PF01345"/>
    </source>
</evidence>
<dbReference type="Pfam" id="PF24346">
    <property type="entry name" value="DUF7507"/>
    <property type="match status" value="5"/>
</dbReference>
<evidence type="ECO:0000313" key="5">
    <source>
        <dbReference type="EMBL" id="GAA0934777.1"/>
    </source>
</evidence>
<dbReference type="InterPro" id="IPR013783">
    <property type="entry name" value="Ig-like_fold"/>
</dbReference>
<dbReference type="PANTHER" id="PTHR34819:SF3">
    <property type="entry name" value="CELL SURFACE PROTEIN"/>
    <property type="match status" value="1"/>
</dbReference>
<dbReference type="Pfam" id="PF25564">
    <property type="entry name" value="DUF7933"/>
    <property type="match status" value="1"/>
</dbReference>
<feature type="domain" description="DUF7507" evidence="3">
    <location>
        <begin position="699"/>
        <end position="801"/>
    </location>
</feature>
<reference evidence="6" key="1">
    <citation type="journal article" date="2019" name="Int. J. Syst. Evol. Microbiol.">
        <title>The Global Catalogue of Microorganisms (GCM) 10K type strain sequencing project: providing services to taxonomists for standard genome sequencing and annotation.</title>
        <authorList>
            <consortium name="The Broad Institute Genomics Platform"/>
            <consortium name="The Broad Institute Genome Sequencing Center for Infectious Disease"/>
            <person name="Wu L."/>
            <person name="Ma J."/>
        </authorList>
    </citation>
    <scope>NUCLEOTIDE SEQUENCE [LARGE SCALE GENOMIC DNA]</scope>
    <source>
        <strain evidence="6">JCM 11136</strain>
    </source>
</reference>
<dbReference type="InterPro" id="IPR047589">
    <property type="entry name" value="DUF11_rpt"/>
</dbReference>
<feature type="region of interest" description="Disordered" evidence="1">
    <location>
        <begin position="1049"/>
        <end position="1070"/>
    </location>
</feature>
<feature type="domain" description="DUF7507" evidence="3">
    <location>
        <begin position="934"/>
        <end position="1037"/>
    </location>
</feature>
<feature type="domain" description="DUF7507" evidence="3">
    <location>
        <begin position="813"/>
        <end position="915"/>
    </location>
</feature>
<sequence>MTTGLANYTGATGETYTADPYWLSRANCNGFILKYANATRAPNDCVNGPADANMSYARLRSLAYGLGLLNGTTPPTANSVLAAYTNTAPVGQVQLQTVSPIPLPPGGNRFIAFSVNAAAVNCDKAHPLMQFELLDGATAIPTGGQIDACTSGGSDVTVPDPQGGTVKVHTGTYATDAGVLFGGSSLGIRLLNQQPASTGNDGAIDDIRVLDVTPQLDKGFSPDTVPSGGQSTLTFTITNTAELGAKNGWSFTDDLPAGLTVASPTATTDCPGTTVTAPLGGDTVEVTGNIAKGQQVCTVSVQVTATTGVYINGPGNTTTKGLDPPGASTVTFLPLISLNVDKTAGADSYVPGLPFGYTITVTNGGPDTATNAKISDPLPGQLDGATWTCTASTGASCTASGSGDITDTVTIPAGGTLTYAVTGTVDPAASGNLVNTVTVTPPPNVVNPTCDEACTSTVTTPEEAPDAEVELAKSASPNDVASFVVGQQVTYQFEVTNTGNVPLSSIAITETEFTGSGTPPVISCPPGTLNPGKSTTCTGTYVLTQDDIDAGKVTNTATATGTPPGMTPPPVSDPASFEVSGQPAPAVSLSKSVTPASATTAGQEVTYQFEVTNTGNVTLTDVTIDEEDFSGTGPSPAVTCPPGSLAPGAKTTCSGVYTLTQADVDTGEVTNTATATGTPPSGTAPTSEPDSATVVIPSTPGLALSKQVSPVIVQQVGDTVAYTFTVINTGNVTISNVSVAETAFSGSGTAPECASVAVTLAPQQTAKCVVAYQVTQTDVNAGEVTNTAVAKGVSGGEPVESDPSSSKVFIVPQPALTLAKSAAPATVTEAGQQITYKFTVTNTGNVVLHDIQVGELSFNGAGTLSAISCPSGLLAVGDAATCTATYTVQAADLTGEPLVNSAFAIAKDPLDQTATSGQATASVNTVQPPPTPRPELTLEKSAQPKVVRHPGEEITYTFTVTNTGNVPIGDVTVQDTEFNGSGPLSIQCPPSARLLAPGASVRCTATYRVTEEDLHRGKLVNAAVATGKSPTGGTVTSNTAKAHVKIEAKKHHKPKHKHHHREVLTTSPVL</sequence>
<feature type="domain" description="DUF7933" evidence="4">
    <location>
        <begin position="214"/>
        <end position="320"/>
    </location>
</feature>
<keyword evidence="6" id="KW-1185">Reference proteome</keyword>
<dbReference type="Pfam" id="PF01345">
    <property type="entry name" value="DUF11"/>
    <property type="match status" value="1"/>
</dbReference>
<dbReference type="InterPro" id="IPR057693">
    <property type="entry name" value="DUF7933"/>
</dbReference>
<dbReference type="InterPro" id="IPR001434">
    <property type="entry name" value="OmcB-like_DUF11"/>
</dbReference>
<feature type="domain" description="DUF7507" evidence="3">
    <location>
        <begin position="468"/>
        <end position="568"/>
    </location>
</feature>
<evidence type="ECO:0000259" key="3">
    <source>
        <dbReference type="Pfam" id="PF24346"/>
    </source>
</evidence>
<feature type="compositionally biased region" description="Polar residues" evidence="1">
    <location>
        <begin position="914"/>
        <end position="926"/>
    </location>
</feature>
<feature type="region of interest" description="Disordered" evidence="1">
    <location>
        <begin position="557"/>
        <end position="582"/>
    </location>
</feature>
<dbReference type="Proteomes" id="UP001501578">
    <property type="component" value="Unassembled WGS sequence"/>
</dbReference>
<protein>
    <recommendedName>
        <fullName evidence="7">DUF11 domain-containing protein</fullName>
    </recommendedName>
</protein>
<dbReference type="InterPro" id="IPR055354">
    <property type="entry name" value="DUF7507"/>
</dbReference>
<evidence type="ECO:0000256" key="1">
    <source>
        <dbReference type="SAM" id="MobiDB-lite"/>
    </source>
</evidence>
<dbReference type="Gene3D" id="2.60.40.10">
    <property type="entry name" value="Immunoglobulins"/>
    <property type="match status" value="4"/>
</dbReference>
<accession>A0ABP4ADM7</accession>
<dbReference type="PANTHER" id="PTHR34819">
    <property type="entry name" value="LARGE CYSTEINE-RICH PERIPLASMIC PROTEIN OMCB"/>
    <property type="match status" value="1"/>
</dbReference>
<dbReference type="EMBL" id="BAAAHQ010000022">
    <property type="protein sequence ID" value="GAA0934777.1"/>
    <property type="molecule type" value="Genomic_DNA"/>
</dbReference>
<feature type="region of interest" description="Disordered" evidence="1">
    <location>
        <begin position="914"/>
        <end position="935"/>
    </location>
</feature>